<accession>A0A6I9SEY2</accession>
<dbReference type="RefSeq" id="XP_010941933.1">
    <property type="nucleotide sequence ID" value="XM_010943631.2"/>
</dbReference>
<dbReference type="GO" id="GO:0042910">
    <property type="term" value="F:xenobiotic transmembrane transporter activity"/>
    <property type="evidence" value="ECO:0007669"/>
    <property type="project" value="InterPro"/>
</dbReference>
<keyword evidence="3 6" id="KW-0812">Transmembrane</keyword>
<proteinExistence type="inferred from homology"/>
<feature type="transmembrane region" description="Helical" evidence="6">
    <location>
        <begin position="234"/>
        <end position="261"/>
    </location>
</feature>
<dbReference type="NCBIfam" id="TIGR00797">
    <property type="entry name" value="matE"/>
    <property type="match status" value="1"/>
</dbReference>
<dbReference type="KEGG" id="egu:105060044"/>
<comment type="similarity">
    <text evidence="2 6">Belongs to the multi antimicrobial extrusion (MATE) (TC 2.A.66.1) family.</text>
</comment>
<feature type="transmembrane region" description="Helical" evidence="6">
    <location>
        <begin position="20"/>
        <end position="41"/>
    </location>
</feature>
<dbReference type="FunCoup" id="A0A6I9SEY2">
    <property type="interactions" value="112"/>
</dbReference>
<evidence type="ECO:0000313" key="7">
    <source>
        <dbReference type="Proteomes" id="UP000504607"/>
    </source>
</evidence>
<dbReference type="AlphaFoldDB" id="A0A6I9SEY2"/>
<feature type="transmembrane region" description="Helical" evidence="6">
    <location>
        <begin position="386"/>
        <end position="407"/>
    </location>
</feature>
<feature type="transmembrane region" description="Helical" evidence="6">
    <location>
        <begin position="161"/>
        <end position="183"/>
    </location>
</feature>
<organism evidence="7 8">
    <name type="scientific">Elaeis guineensis var. tenera</name>
    <name type="common">Oil palm</name>
    <dbReference type="NCBI Taxonomy" id="51953"/>
    <lineage>
        <taxon>Eukaryota</taxon>
        <taxon>Viridiplantae</taxon>
        <taxon>Streptophyta</taxon>
        <taxon>Embryophyta</taxon>
        <taxon>Tracheophyta</taxon>
        <taxon>Spermatophyta</taxon>
        <taxon>Magnoliopsida</taxon>
        <taxon>Liliopsida</taxon>
        <taxon>Arecaceae</taxon>
        <taxon>Arecoideae</taxon>
        <taxon>Cocoseae</taxon>
        <taxon>Elaeidinae</taxon>
        <taxon>Elaeis</taxon>
    </lineage>
</organism>
<feature type="transmembrane region" description="Helical" evidence="6">
    <location>
        <begin position="414"/>
        <end position="436"/>
    </location>
</feature>
<dbReference type="GO" id="GO:0015297">
    <property type="term" value="F:antiporter activity"/>
    <property type="evidence" value="ECO:0007669"/>
    <property type="project" value="InterPro"/>
</dbReference>
<dbReference type="InParanoid" id="A0A6I9SEY2"/>
<dbReference type="InterPro" id="IPR045069">
    <property type="entry name" value="MATE_euk"/>
</dbReference>
<dbReference type="GeneID" id="105060044"/>
<evidence type="ECO:0000256" key="3">
    <source>
        <dbReference type="ARBA" id="ARBA00022692"/>
    </source>
</evidence>
<sequence length="472" mass="51441">MGRLVAKSWDESKKMWHIGGPAILTGVFQFSVGFVTVAFVGHLGDVELAGVSIALSVIETFAFGILLGMGSALETLCGQAVGAGQLHMLGVYMQRSWVITEVTALVLSPVYVFASPILKLLRQSKDISEVAGRYTIWVIPQLFAYAMNFPLQKFFQSQSKVWVMAAINGVVLGIHALLNWIFVTKMGHGLLATAIIGNVSWWLINLGQMAYLVSGFFPEAWKGFSMLAFQNLAAFVKLSLASAVMLCLELWYYTAVIILVGCLKNPQIAVGAISICMNYQLWTLMVALGLNAAVSVRVSNELGANHPKAAKFAVIVSVSTSLFFGFIFMAIVLISRKHIPKVFTDVPELIRETSKLVYLLGATILLNSVQPVLSGVAIGAGWQTSVAFINVACYYLLGLPLGAVLGFKFKLNELGIWVGMLMGTLVQTVILLLITFRTKWEKEAMQAEERIRTWGGQHESQSASCAQEAQAL</sequence>
<feature type="transmembrane region" description="Helical" evidence="6">
    <location>
        <begin position="130"/>
        <end position="149"/>
    </location>
</feature>
<evidence type="ECO:0000256" key="1">
    <source>
        <dbReference type="ARBA" id="ARBA00004141"/>
    </source>
</evidence>
<reference evidence="8" key="1">
    <citation type="submission" date="2025-08" db="UniProtKB">
        <authorList>
            <consortium name="RefSeq"/>
        </authorList>
    </citation>
    <scope>IDENTIFICATION</scope>
</reference>
<gene>
    <name evidence="8" type="primary">LOC105060044</name>
</gene>
<feature type="transmembrane region" description="Helical" evidence="6">
    <location>
        <begin position="268"/>
        <end position="292"/>
    </location>
</feature>
<feature type="transmembrane region" description="Helical" evidence="6">
    <location>
        <begin position="356"/>
        <end position="380"/>
    </location>
</feature>
<feature type="transmembrane region" description="Helical" evidence="6">
    <location>
        <begin position="312"/>
        <end position="335"/>
    </location>
</feature>
<evidence type="ECO:0000256" key="6">
    <source>
        <dbReference type="RuleBase" id="RU004914"/>
    </source>
</evidence>
<dbReference type="OrthoDB" id="2126698at2759"/>
<keyword evidence="4 6" id="KW-1133">Transmembrane helix</keyword>
<protein>
    <recommendedName>
        <fullName evidence="6">Protein DETOXIFICATION</fullName>
    </recommendedName>
    <alternativeName>
        <fullName evidence="6">Multidrug and toxic compound extrusion protein</fullName>
    </alternativeName>
</protein>
<evidence type="ECO:0000256" key="2">
    <source>
        <dbReference type="ARBA" id="ARBA00010199"/>
    </source>
</evidence>
<feature type="transmembrane region" description="Helical" evidence="6">
    <location>
        <begin position="48"/>
        <end position="69"/>
    </location>
</feature>
<evidence type="ECO:0000313" key="8">
    <source>
        <dbReference type="RefSeq" id="XP_010941933.1"/>
    </source>
</evidence>
<dbReference type="GO" id="GO:0016020">
    <property type="term" value="C:membrane"/>
    <property type="evidence" value="ECO:0007669"/>
    <property type="project" value="UniProtKB-SubCell"/>
</dbReference>
<keyword evidence="7" id="KW-1185">Reference proteome</keyword>
<dbReference type="Proteomes" id="UP000504607">
    <property type="component" value="Unplaced"/>
</dbReference>
<name>A0A6I9SEY2_ELAGV</name>
<dbReference type="CDD" id="cd13132">
    <property type="entry name" value="MATE_eukaryotic"/>
    <property type="match status" value="1"/>
</dbReference>
<comment type="subcellular location">
    <subcellularLocation>
        <location evidence="1">Membrane</location>
        <topology evidence="1">Multi-pass membrane protein</topology>
    </subcellularLocation>
</comment>
<evidence type="ECO:0000256" key="5">
    <source>
        <dbReference type="ARBA" id="ARBA00023136"/>
    </source>
</evidence>
<dbReference type="GO" id="GO:1990961">
    <property type="term" value="P:xenobiotic detoxification by transmembrane export across the plasma membrane"/>
    <property type="evidence" value="ECO:0007669"/>
    <property type="project" value="InterPro"/>
</dbReference>
<keyword evidence="5 6" id="KW-0472">Membrane</keyword>
<feature type="transmembrane region" description="Helical" evidence="6">
    <location>
        <begin position="190"/>
        <end position="214"/>
    </location>
</feature>
<feature type="transmembrane region" description="Helical" evidence="6">
    <location>
        <begin position="97"/>
        <end position="118"/>
    </location>
</feature>
<dbReference type="Pfam" id="PF01554">
    <property type="entry name" value="MatE"/>
    <property type="match status" value="2"/>
</dbReference>
<dbReference type="InterPro" id="IPR002528">
    <property type="entry name" value="MATE_fam"/>
</dbReference>
<dbReference type="PANTHER" id="PTHR11206">
    <property type="entry name" value="MULTIDRUG RESISTANCE PROTEIN"/>
    <property type="match status" value="1"/>
</dbReference>
<evidence type="ECO:0000256" key="4">
    <source>
        <dbReference type="ARBA" id="ARBA00022989"/>
    </source>
</evidence>